<dbReference type="RefSeq" id="WP_187150576.1">
    <property type="nucleotide sequence ID" value="NZ_LWUJ01000013.1"/>
</dbReference>
<keyword evidence="2" id="KW-1185">Reference proteome</keyword>
<dbReference type="AlphaFoldDB" id="A0A1A9QDT0"/>
<dbReference type="STRING" id="432608.A6V39_04700"/>
<accession>A0A1A9QDT0</accession>
<proteinExistence type="predicted"/>
<name>A0A1A9QDT0_9MOLU</name>
<gene>
    <name evidence="1" type="ORF">A6V39_04700</name>
</gene>
<evidence type="ECO:0000313" key="2">
    <source>
        <dbReference type="Proteomes" id="UP000077623"/>
    </source>
</evidence>
<reference evidence="2" key="1">
    <citation type="submission" date="2016-04" db="EMBL/GenBank/DDBJ databases">
        <authorList>
            <person name="Quiroz-Castaneda R.E."/>
            <person name="Martinez-Ocampo F."/>
        </authorList>
    </citation>
    <scope>NUCLEOTIDE SEQUENCE [LARGE SCALE GENOMIC DNA]</scope>
    <source>
        <strain evidence="2">INIFAP01</strain>
    </source>
</reference>
<evidence type="ECO:0000313" key="1">
    <source>
        <dbReference type="EMBL" id="OAL09850.1"/>
    </source>
</evidence>
<organism evidence="1 2">
    <name type="scientific">Candidatus Mycoplasma haematobovis</name>
    <dbReference type="NCBI Taxonomy" id="432608"/>
    <lineage>
        <taxon>Bacteria</taxon>
        <taxon>Bacillati</taxon>
        <taxon>Mycoplasmatota</taxon>
        <taxon>Mollicutes</taxon>
        <taxon>Mycoplasmataceae</taxon>
        <taxon>Mycoplasma</taxon>
    </lineage>
</organism>
<dbReference type="EMBL" id="LWUJ01000013">
    <property type="protein sequence ID" value="OAL09850.1"/>
    <property type="molecule type" value="Genomic_DNA"/>
</dbReference>
<dbReference type="Proteomes" id="UP000077623">
    <property type="component" value="Unassembled WGS sequence"/>
</dbReference>
<sequence>MSLLLKVGLPCVIGTAGAGVVGSNWIFTTKRIVTLTKPEDERWNEKLELLLTKLNQNSGLDAKIDKQTSSQTLVRTTNPAKFTHIDKAKKALQDWCKSSDKSDTATHEKDLCQVEETKGWMF</sequence>
<comment type="caution">
    <text evidence="1">The sequence shown here is derived from an EMBL/GenBank/DDBJ whole genome shotgun (WGS) entry which is preliminary data.</text>
</comment>
<protein>
    <submittedName>
        <fullName evidence="1">Uncharacterized protein</fullName>
    </submittedName>
</protein>